<evidence type="ECO:0000256" key="12">
    <source>
        <dbReference type="ARBA" id="ARBA00025533"/>
    </source>
</evidence>
<dbReference type="AlphaFoldDB" id="W6MPE2"/>
<keyword evidence="15" id="KW-1185">Reference proteome</keyword>
<comment type="function">
    <text evidence="12">Required for retention of late Golgi membrane proteins. Component of the retrieval machinery that functions by direct interaction with the cytosolic tails of certain TGN membrane proteins during the sorting/budding process at the prevacuolar compartment. Binds phosphatidylinositol 3-phosphate (PtdIns(P3)).</text>
</comment>
<keyword evidence="11" id="KW-0472">Membrane</keyword>
<dbReference type="GO" id="GO:0032456">
    <property type="term" value="P:endocytic recycling"/>
    <property type="evidence" value="ECO:0007669"/>
    <property type="project" value="TreeGrafter"/>
</dbReference>
<protein>
    <recommendedName>
        <fullName evidence="5">Sorting nexin-3</fullName>
    </recommendedName>
</protein>
<dbReference type="PANTHER" id="PTHR45963">
    <property type="entry name" value="RE52028P"/>
    <property type="match status" value="1"/>
</dbReference>
<feature type="domain" description="PX" evidence="13">
    <location>
        <begin position="26"/>
        <end position="146"/>
    </location>
</feature>
<keyword evidence="9" id="KW-0333">Golgi apparatus</keyword>
<dbReference type="PANTHER" id="PTHR45963:SF2">
    <property type="entry name" value="RE52028P"/>
    <property type="match status" value="1"/>
</dbReference>
<reference evidence="14" key="2">
    <citation type="submission" date="2014-02" db="EMBL/GenBank/DDBJ databases">
        <title>Complete DNA sequence of /Kuraishia capsulata/ illustrates novel genomic features among budding yeasts (/Saccharomycotina/).</title>
        <authorList>
            <person name="Morales L."/>
            <person name="Noel B."/>
            <person name="Porcel B."/>
            <person name="Marcet-Houben M."/>
            <person name="Hullo M-F."/>
            <person name="Sacerdot C."/>
            <person name="Tekaia F."/>
            <person name="Leh-Louis V."/>
            <person name="Despons L."/>
            <person name="Khanna V."/>
            <person name="Aury J-M."/>
            <person name="Barbe V."/>
            <person name="Couloux A."/>
            <person name="Labadie K."/>
            <person name="Pelletier E."/>
            <person name="Souciet J-L."/>
            <person name="Boekhout T."/>
            <person name="Gabaldon T."/>
            <person name="Wincker P."/>
            <person name="Dujon B."/>
        </authorList>
    </citation>
    <scope>NUCLEOTIDE SEQUENCE</scope>
    <source>
        <strain evidence="14">CBS 1993</strain>
    </source>
</reference>
<evidence type="ECO:0000256" key="4">
    <source>
        <dbReference type="ARBA" id="ARBA00010883"/>
    </source>
</evidence>
<dbReference type="InterPro" id="IPR051074">
    <property type="entry name" value="Sorting_Nexin"/>
</dbReference>
<dbReference type="GO" id="GO:0032266">
    <property type="term" value="F:phosphatidylinositol-3-phosphate binding"/>
    <property type="evidence" value="ECO:0007669"/>
    <property type="project" value="TreeGrafter"/>
</dbReference>
<comment type="similarity">
    <text evidence="4">Belongs to the sorting nexin family.</text>
</comment>
<dbReference type="InterPro" id="IPR001683">
    <property type="entry name" value="PX_dom"/>
</dbReference>
<dbReference type="EMBL" id="HG793129">
    <property type="protein sequence ID" value="CDK28549.1"/>
    <property type="molecule type" value="Genomic_DNA"/>
</dbReference>
<dbReference type="PROSITE" id="PS50195">
    <property type="entry name" value="PX"/>
    <property type="match status" value="1"/>
</dbReference>
<dbReference type="GeneID" id="34521927"/>
<evidence type="ECO:0000256" key="7">
    <source>
        <dbReference type="ARBA" id="ARBA00022490"/>
    </source>
</evidence>
<dbReference type="SUPFAM" id="SSF64268">
    <property type="entry name" value="PX domain"/>
    <property type="match status" value="1"/>
</dbReference>
<evidence type="ECO:0000256" key="9">
    <source>
        <dbReference type="ARBA" id="ARBA00023034"/>
    </source>
</evidence>
<sequence length="150" mass="17655">MPNPFQSFESRDRHQTFDEIYGEPENFLEIAVINPITHGTGSGMYTDYEIVCKTNIPAFKKKSSRVRRRYSDFDSFRKTLELEVRRVVIPKLPEKSFLTTNKFNDQFIEDRRIGLEKFLTVVAGHPLIQTGSKSLLSFVQDDRWDKRKFE</sequence>
<dbReference type="GO" id="GO:0030904">
    <property type="term" value="C:retromer complex"/>
    <property type="evidence" value="ECO:0007669"/>
    <property type="project" value="TreeGrafter"/>
</dbReference>
<keyword evidence="7" id="KW-0963">Cytoplasm</keyword>
<evidence type="ECO:0000256" key="11">
    <source>
        <dbReference type="ARBA" id="ARBA00023136"/>
    </source>
</evidence>
<dbReference type="STRING" id="1382522.W6MPE2"/>
<evidence type="ECO:0000256" key="5">
    <source>
        <dbReference type="ARBA" id="ARBA00020436"/>
    </source>
</evidence>
<keyword evidence="6" id="KW-0813">Transport</keyword>
<dbReference type="GO" id="GO:0031901">
    <property type="term" value="C:early endosome membrane"/>
    <property type="evidence" value="ECO:0007669"/>
    <property type="project" value="TreeGrafter"/>
</dbReference>
<dbReference type="OrthoDB" id="5227681at2759"/>
<evidence type="ECO:0000259" key="13">
    <source>
        <dbReference type="PROSITE" id="PS50195"/>
    </source>
</evidence>
<evidence type="ECO:0000256" key="6">
    <source>
        <dbReference type="ARBA" id="ARBA00022448"/>
    </source>
</evidence>
<keyword evidence="8" id="KW-0653">Protein transport</keyword>
<keyword evidence="10" id="KW-0446">Lipid-binding</keyword>
<dbReference type="Pfam" id="PF00787">
    <property type="entry name" value="PX"/>
    <property type="match status" value="1"/>
</dbReference>
<dbReference type="SMART" id="SM00312">
    <property type="entry name" value="PX"/>
    <property type="match status" value="1"/>
</dbReference>
<gene>
    <name evidence="14" type="ORF">KUCA_T00004532001</name>
</gene>
<evidence type="ECO:0000313" key="14">
    <source>
        <dbReference type="EMBL" id="CDK28549.1"/>
    </source>
</evidence>
<dbReference type="InterPro" id="IPR036871">
    <property type="entry name" value="PX_dom_sf"/>
</dbReference>
<evidence type="ECO:0000256" key="10">
    <source>
        <dbReference type="ARBA" id="ARBA00023121"/>
    </source>
</evidence>
<organism evidence="14 15">
    <name type="scientific">Kuraishia capsulata CBS 1993</name>
    <dbReference type="NCBI Taxonomy" id="1382522"/>
    <lineage>
        <taxon>Eukaryota</taxon>
        <taxon>Fungi</taxon>
        <taxon>Dikarya</taxon>
        <taxon>Ascomycota</taxon>
        <taxon>Saccharomycotina</taxon>
        <taxon>Pichiomycetes</taxon>
        <taxon>Pichiales</taxon>
        <taxon>Pichiaceae</taxon>
        <taxon>Kuraishia</taxon>
    </lineage>
</organism>
<proteinExistence type="inferred from homology"/>
<evidence type="ECO:0000256" key="1">
    <source>
        <dbReference type="ARBA" id="ARBA00004179"/>
    </source>
</evidence>
<dbReference type="HOGENOM" id="CLU_057172_2_1_1"/>
<dbReference type="GO" id="GO:0034499">
    <property type="term" value="P:late endosome to Golgi transport"/>
    <property type="evidence" value="ECO:0007669"/>
    <property type="project" value="TreeGrafter"/>
</dbReference>
<name>W6MPE2_9ASCO</name>
<reference evidence="14" key="1">
    <citation type="submission" date="2013-12" db="EMBL/GenBank/DDBJ databases">
        <authorList>
            <person name="Genoscope - CEA"/>
        </authorList>
    </citation>
    <scope>NUCLEOTIDE SEQUENCE</scope>
    <source>
        <strain evidence="14">CBS 1993</strain>
    </source>
</reference>
<dbReference type="Gene3D" id="3.30.1520.10">
    <property type="entry name" value="Phox-like domain"/>
    <property type="match status" value="1"/>
</dbReference>
<evidence type="ECO:0000256" key="8">
    <source>
        <dbReference type="ARBA" id="ARBA00022927"/>
    </source>
</evidence>
<comment type="subcellular location">
    <subcellularLocation>
        <location evidence="3">Cytoplasm</location>
    </subcellularLocation>
    <subcellularLocation>
        <location evidence="2">Golgi apparatus membrane</location>
        <topology evidence="2">Peripheral membrane protein</topology>
        <orientation evidence="2">Cytoplasmic side</orientation>
    </subcellularLocation>
    <subcellularLocation>
        <location evidence="1">Prevacuolar compartment membrane</location>
        <topology evidence="1">Peripheral membrane protein</topology>
        <orientation evidence="1">Cytoplasmic side</orientation>
    </subcellularLocation>
</comment>
<evidence type="ECO:0000256" key="3">
    <source>
        <dbReference type="ARBA" id="ARBA00004496"/>
    </source>
</evidence>
<evidence type="ECO:0000313" key="15">
    <source>
        <dbReference type="Proteomes" id="UP000019384"/>
    </source>
</evidence>
<dbReference type="Proteomes" id="UP000019384">
    <property type="component" value="Unassembled WGS sequence"/>
</dbReference>
<dbReference type="RefSeq" id="XP_022460539.1">
    <property type="nucleotide sequence ID" value="XM_022601277.1"/>
</dbReference>
<evidence type="ECO:0000256" key="2">
    <source>
        <dbReference type="ARBA" id="ARBA00004255"/>
    </source>
</evidence>
<dbReference type="GO" id="GO:0015031">
    <property type="term" value="P:protein transport"/>
    <property type="evidence" value="ECO:0007669"/>
    <property type="project" value="UniProtKB-KW"/>
</dbReference>
<dbReference type="GO" id="GO:0000139">
    <property type="term" value="C:Golgi membrane"/>
    <property type="evidence" value="ECO:0007669"/>
    <property type="project" value="UniProtKB-SubCell"/>
</dbReference>
<accession>W6MPE2</accession>